<evidence type="ECO:0000313" key="1">
    <source>
        <dbReference type="EMBL" id="JAP29147.1"/>
    </source>
</evidence>
<protein>
    <submittedName>
        <fullName evidence="1">Putative ovule protein</fullName>
    </submittedName>
</protein>
<name>A0A0V0IB49_SOLCH</name>
<sequence length="67" mass="8075">MQFLLSFTEFKGPREEYRCHAHSTWTHLRKLRIFFFMTRETRSRYPLGAHKVKTPLLCNSSQTTQAR</sequence>
<dbReference type="EMBL" id="GEDG01009399">
    <property type="protein sequence ID" value="JAP29147.1"/>
    <property type="molecule type" value="Transcribed_RNA"/>
</dbReference>
<dbReference type="AlphaFoldDB" id="A0A0V0IB49"/>
<accession>A0A0V0IB49</accession>
<proteinExistence type="predicted"/>
<organism evidence="1">
    <name type="scientific">Solanum chacoense</name>
    <name type="common">Chaco potato</name>
    <dbReference type="NCBI Taxonomy" id="4108"/>
    <lineage>
        <taxon>Eukaryota</taxon>
        <taxon>Viridiplantae</taxon>
        <taxon>Streptophyta</taxon>
        <taxon>Embryophyta</taxon>
        <taxon>Tracheophyta</taxon>
        <taxon>Spermatophyta</taxon>
        <taxon>Magnoliopsida</taxon>
        <taxon>eudicotyledons</taxon>
        <taxon>Gunneridae</taxon>
        <taxon>Pentapetalae</taxon>
        <taxon>asterids</taxon>
        <taxon>lamiids</taxon>
        <taxon>Solanales</taxon>
        <taxon>Solanaceae</taxon>
        <taxon>Solanoideae</taxon>
        <taxon>Solaneae</taxon>
        <taxon>Solanum</taxon>
    </lineage>
</organism>
<reference evidence="1" key="1">
    <citation type="submission" date="2015-12" db="EMBL/GenBank/DDBJ databases">
        <title>Gene expression during late stages of embryo sac development: a critical building block for successful pollen-pistil interactions.</title>
        <authorList>
            <person name="Liu Y."/>
            <person name="Joly V."/>
            <person name="Sabar M."/>
            <person name="Matton D.P."/>
        </authorList>
    </citation>
    <scope>NUCLEOTIDE SEQUENCE</scope>
</reference>